<dbReference type="InterPro" id="IPR016040">
    <property type="entry name" value="NAD(P)-bd_dom"/>
</dbReference>
<dbReference type="SUPFAM" id="SSF51735">
    <property type="entry name" value="NAD(P)-binding Rossmann-fold domains"/>
    <property type="match status" value="1"/>
</dbReference>
<evidence type="ECO:0000313" key="2">
    <source>
        <dbReference type="EMBL" id="KAA1378125.1"/>
    </source>
</evidence>
<evidence type="ECO:0000259" key="1">
    <source>
        <dbReference type="Pfam" id="PF13460"/>
    </source>
</evidence>
<feature type="domain" description="NAD(P)-binding" evidence="1">
    <location>
        <begin position="8"/>
        <end position="184"/>
    </location>
</feature>
<dbReference type="PANTHER" id="PTHR47129:SF1">
    <property type="entry name" value="NMRA-LIKE DOMAIN-CONTAINING PROTEIN"/>
    <property type="match status" value="1"/>
</dbReference>
<accession>A0A641APF2</accession>
<dbReference type="InterPro" id="IPR036291">
    <property type="entry name" value="NAD(P)-bd_dom_sf"/>
</dbReference>
<proteinExistence type="predicted"/>
<dbReference type="PANTHER" id="PTHR47129">
    <property type="entry name" value="QUINONE OXIDOREDUCTASE 2"/>
    <property type="match status" value="1"/>
</dbReference>
<dbReference type="Gene3D" id="3.40.50.720">
    <property type="entry name" value="NAD(P)-binding Rossmann-like Domain"/>
    <property type="match status" value="1"/>
</dbReference>
<dbReference type="Proteomes" id="UP001515100">
    <property type="component" value="Unassembled WGS sequence"/>
</dbReference>
<keyword evidence="3" id="KW-1185">Reference proteome</keyword>
<dbReference type="Pfam" id="PF13460">
    <property type="entry name" value="NAD_binding_10"/>
    <property type="match status" value="1"/>
</dbReference>
<protein>
    <submittedName>
        <fullName evidence="2">SDR family oxidoreductase</fullName>
    </submittedName>
</protein>
<gene>
    <name evidence="2" type="ORF">ESP62_007000</name>
</gene>
<sequence>MTIAVTAASGQLGTLVVDSLLTRVPASEIVAIIRDSAKAQPLADKGVTVRIAGYDDPDALTAALEGVDRLLLISGNEFGQRLAQHSNVIDAASAQGVSLLAYTSAPSVDTSTLPVAPEHLATEQYLATTDLDVVLLRNGWYHENYLTSVDAARHTGVVLTSAGEGKVSSAARVDFAEAAAVVLTTDQPLKPVYELGGDVAWSQADLAATLGDLLGTTVTVAEVSPEEQATTLAAAGVPQMWVDFTVATDASIKQGELEIPGNELSTLIGRPATPLADSLRTAV</sequence>
<dbReference type="InterPro" id="IPR052718">
    <property type="entry name" value="NmrA-type_oxidoreductase"/>
</dbReference>
<name>A0A641APF2_9ACTN</name>
<dbReference type="OrthoDB" id="5510591at2"/>
<dbReference type="CDD" id="cd05269">
    <property type="entry name" value="TMR_SDR_a"/>
    <property type="match status" value="1"/>
</dbReference>
<organism evidence="2 3">
    <name type="scientific">Aeromicrobium fastidiosum</name>
    <dbReference type="NCBI Taxonomy" id="52699"/>
    <lineage>
        <taxon>Bacteria</taxon>
        <taxon>Bacillati</taxon>
        <taxon>Actinomycetota</taxon>
        <taxon>Actinomycetes</taxon>
        <taxon>Propionibacteriales</taxon>
        <taxon>Nocardioidaceae</taxon>
        <taxon>Aeromicrobium</taxon>
    </lineage>
</organism>
<dbReference type="Gene3D" id="3.90.25.10">
    <property type="entry name" value="UDP-galactose 4-epimerase, domain 1"/>
    <property type="match status" value="1"/>
</dbReference>
<dbReference type="RefSeq" id="WP_129183246.1">
    <property type="nucleotide sequence ID" value="NZ_JAGIOG010000001.1"/>
</dbReference>
<comment type="caution">
    <text evidence="2">The sequence shown here is derived from an EMBL/GenBank/DDBJ whole genome shotgun (WGS) entry which is preliminary data.</text>
</comment>
<evidence type="ECO:0000313" key="3">
    <source>
        <dbReference type="Proteomes" id="UP001515100"/>
    </source>
</evidence>
<dbReference type="EMBL" id="SDPP02000002">
    <property type="protein sequence ID" value="KAA1378125.1"/>
    <property type="molecule type" value="Genomic_DNA"/>
</dbReference>
<reference evidence="2" key="1">
    <citation type="submission" date="2019-09" db="EMBL/GenBank/DDBJ databases">
        <authorList>
            <person name="Li J."/>
        </authorList>
    </citation>
    <scope>NUCLEOTIDE SEQUENCE [LARGE SCALE GENOMIC DNA]</scope>
    <source>
        <strain evidence="2">NRBC 14897</strain>
    </source>
</reference>
<dbReference type="AlphaFoldDB" id="A0A641APF2"/>